<sequence>MERTSPQGVNIKSQDKKDDFIAPTPHNTPIVTAPIHNRQHTSTTMAGSFTPNAQLVSDLQGKLGSLIGAPTGYIESLPASVQRRLDGLKCYQSEHAKLETEFHKEIFALEKKYLGLYKPLYEKRSQVVNGSLEPTDAEVEAGKKVDADSDDEAEEEPAAKTDDADSPVTGVPEFWLTCMKNHGQIDELISDRDQEALKHLTDITLEYLEDEHAFRLVFTFAPNEFFTNTKLTKTYFYQTNPSIGDIVFDHAEGDSINWNEGKDLTMAVESRKQRNKSTNETRVVKKNIPTESFFGFFDTIAIPEAPEEEDELDLLQDQIEADYEIGEEFKEKIIPHAVDWFTGKALEYEGLNYDDFEEDGEDFYGEESDDDDDDEPRSQQRAPECKQQ</sequence>
<comment type="similarity">
    <text evidence="1 2">Belongs to the nucleosome assembly protein (NAP) family.</text>
</comment>
<feature type="region of interest" description="Disordered" evidence="3">
    <location>
        <begin position="131"/>
        <end position="168"/>
    </location>
</feature>
<evidence type="ECO:0000313" key="4">
    <source>
        <dbReference type="EMBL" id="RKP39902.1"/>
    </source>
</evidence>
<dbReference type="PANTHER" id="PTHR11875">
    <property type="entry name" value="TESTIS-SPECIFIC Y-ENCODED PROTEIN"/>
    <property type="match status" value="1"/>
</dbReference>
<dbReference type="Pfam" id="PF00956">
    <property type="entry name" value="NAP"/>
    <property type="match status" value="1"/>
</dbReference>
<dbReference type="AlphaFoldDB" id="A0A4Q0A3B5"/>
<evidence type="ECO:0000256" key="3">
    <source>
        <dbReference type="SAM" id="MobiDB-lite"/>
    </source>
</evidence>
<dbReference type="InterPro" id="IPR002164">
    <property type="entry name" value="NAP_family"/>
</dbReference>
<name>A0A4Q0A3B5_9FUNG</name>
<evidence type="ECO:0008006" key="6">
    <source>
        <dbReference type="Google" id="ProtNLM"/>
    </source>
</evidence>
<proteinExistence type="inferred from homology"/>
<reference evidence="5" key="1">
    <citation type="journal article" date="2018" name="Nat. Microbiol.">
        <title>Leveraging single-cell genomics to expand the fungal tree of life.</title>
        <authorList>
            <person name="Ahrendt S.R."/>
            <person name="Quandt C.A."/>
            <person name="Ciobanu D."/>
            <person name="Clum A."/>
            <person name="Salamov A."/>
            <person name="Andreopoulos B."/>
            <person name="Cheng J.F."/>
            <person name="Woyke T."/>
            <person name="Pelin A."/>
            <person name="Henrissat B."/>
            <person name="Reynolds N.K."/>
            <person name="Benny G.L."/>
            <person name="Smith M.E."/>
            <person name="James T.Y."/>
            <person name="Grigoriev I.V."/>
        </authorList>
    </citation>
    <scope>NUCLEOTIDE SEQUENCE [LARGE SCALE GENOMIC DNA]</scope>
    <source>
        <strain evidence="5">RSA 468</strain>
    </source>
</reference>
<dbReference type="GO" id="GO:0005634">
    <property type="term" value="C:nucleus"/>
    <property type="evidence" value="ECO:0007669"/>
    <property type="project" value="InterPro"/>
</dbReference>
<dbReference type="GO" id="GO:0006334">
    <property type="term" value="P:nucleosome assembly"/>
    <property type="evidence" value="ECO:0007669"/>
    <property type="project" value="InterPro"/>
</dbReference>
<gene>
    <name evidence="4" type="ORF">BJ085DRAFT_43325</name>
</gene>
<evidence type="ECO:0000256" key="1">
    <source>
        <dbReference type="ARBA" id="ARBA00009947"/>
    </source>
</evidence>
<dbReference type="Gene3D" id="1.20.5.1500">
    <property type="match status" value="1"/>
</dbReference>
<dbReference type="FunFam" id="1.20.5.1500:FF:000001">
    <property type="entry name" value="Nucleosome assembly protein 1-like 1"/>
    <property type="match status" value="1"/>
</dbReference>
<organism evidence="4 5">
    <name type="scientific">Dimargaris cristalligena</name>
    <dbReference type="NCBI Taxonomy" id="215637"/>
    <lineage>
        <taxon>Eukaryota</taxon>
        <taxon>Fungi</taxon>
        <taxon>Fungi incertae sedis</taxon>
        <taxon>Zoopagomycota</taxon>
        <taxon>Kickxellomycotina</taxon>
        <taxon>Dimargaritomycetes</taxon>
        <taxon>Dimargaritales</taxon>
        <taxon>Dimargaritaceae</taxon>
        <taxon>Dimargaris</taxon>
    </lineage>
</organism>
<feature type="region of interest" description="Disordered" evidence="3">
    <location>
        <begin position="1"/>
        <end position="31"/>
    </location>
</feature>
<evidence type="ECO:0000256" key="2">
    <source>
        <dbReference type="RuleBase" id="RU003876"/>
    </source>
</evidence>
<dbReference type="Proteomes" id="UP000268162">
    <property type="component" value="Unassembled WGS sequence"/>
</dbReference>
<accession>A0A4Q0A3B5</accession>
<keyword evidence="5" id="KW-1185">Reference proteome</keyword>
<feature type="compositionally biased region" description="Polar residues" evidence="3">
    <location>
        <begin position="1"/>
        <end position="12"/>
    </location>
</feature>
<feature type="region of interest" description="Disordered" evidence="3">
    <location>
        <begin position="355"/>
        <end position="388"/>
    </location>
</feature>
<evidence type="ECO:0000313" key="5">
    <source>
        <dbReference type="Proteomes" id="UP000268162"/>
    </source>
</evidence>
<feature type="compositionally biased region" description="Acidic residues" evidence="3">
    <location>
        <begin position="355"/>
        <end position="375"/>
    </location>
</feature>
<protein>
    <recommendedName>
        <fullName evidence="6">Nucleosome assembly protein</fullName>
    </recommendedName>
</protein>
<dbReference type="SUPFAM" id="SSF143113">
    <property type="entry name" value="NAP-like"/>
    <property type="match status" value="1"/>
</dbReference>
<dbReference type="STRING" id="215637.A0A4Q0A3B5"/>
<dbReference type="Gene3D" id="3.30.1120.90">
    <property type="entry name" value="Nucleosome assembly protein"/>
    <property type="match status" value="1"/>
</dbReference>
<dbReference type="EMBL" id="ML002236">
    <property type="protein sequence ID" value="RKP39902.1"/>
    <property type="molecule type" value="Genomic_DNA"/>
</dbReference>
<dbReference type="InterPro" id="IPR037231">
    <property type="entry name" value="NAP-like_sf"/>
</dbReference>